<keyword evidence="3" id="KW-1185">Reference proteome</keyword>
<accession>A0ABR1JCJ2</accession>
<evidence type="ECO:0008006" key="4">
    <source>
        <dbReference type="Google" id="ProtNLM"/>
    </source>
</evidence>
<name>A0ABR1JCJ2_9AGAR</name>
<feature type="coiled-coil region" evidence="1">
    <location>
        <begin position="49"/>
        <end position="83"/>
    </location>
</feature>
<dbReference type="EMBL" id="JBANRG010000023">
    <property type="protein sequence ID" value="KAK7455241.1"/>
    <property type="molecule type" value="Genomic_DNA"/>
</dbReference>
<gene>
    <name evidence="2" type="ORF">VKT23_011113</name>
</gene>
<dbReference type="InterPro" id="IPR032675">
    <property type="entry name" value="LRR_dom_sf"/>
</dbReference>
<keyword evidence="1" id="KW-0175">Coiled coil</keyword>
<comment type="caution">
    <text evidence="2">The sequence shown here is derived from an EMBL/GenBank/DDBJ whole genome shotgun (WGS) entry which is preliminary data.</text>
</comment>
<dbReference type="Gene3D" id="3.80.10.10">
    <property type="entry name" value="Ribonuclease Inhibitor"/>
    <property type="match status" value="1"/>
</dbReference>
<evidence type="ECO:0000313" key="3">
    <source>
        <dbReference type="Proteomes" id="UP001498398"/>
    </source>
</evidence>
<reference evidence="2 3" key="1">
    <citation type="submission" date="2024-01" db="EMBL/GenBank/DDBJ databases">
        <title>A draft genome for the cacao thread blight pathogen Marasmiellus scandens.</title>
        <authorList>
            <person name="Baruah I.K."/>
            <person name="Leung J."/>
            <person name="Bukari Y."/>
            <person name="Amoako-Attah I."/>
            <person name="Meinhardt L.W."/>
            <person name="Bailey B.A."/>
            <person name="Cohen S.P."/>
        </authorList>
    </citation>
    <scope>NUCLEOTIDE SEQUENCE [LARGE SCALE GENOMIC DNA]</scope>
    <source>
        <strain evidence="2 3">GH-19</strain>
    </source>
</reference>
<protein>
    <recommendedName>
        <fullName evidence="4">F-box domain-containing protein</fullName>
    </recommendedName>
</protein>
<dbReference type="Proteomes" id="UP001498398">
    <property type="component" value="Unassembled WGS sequence"/>
</dbReference>
<evidence type="ECO:0000313" key="2">
    <source>
        <dbReference type="EMBL" id="KAK7455241.1"/>
    </source>
</evidence>
<proteinExistence type="predicted"/>
<evidence type="ECO:0000256" key="1">
    <source>
        <dbReference type="SAM" id="Coils"/>
    </source>
</evidence>
<sequence length="480" mass="55247">MQSQTTTLCERCHSELIVGEKPNLPFSDDYFRSMYFPSASEISDISSTIMDCQHDLDRYDQEIKRLSKTLANLKERRRNLQAHTDRCRSFCSSVRKIPVEVLTEIFLWCCTPSSLCILEETIENALPLSQTCSFWRNVALSTPELWSSMTIDLSLCSEQHAGLVDFYLSRSEGGRGLTLDIEATVDDNISRNHSSYGGVITSLFHAHTRWRRVSFRLPWRLYDTLHYCVTDYWPSDFDNLRYLSLKWSRYTLPETLSPNTFPAFFWDDFADMPVFENLELSAFHPDFAFLYSSLKQLKIECIGRTSDLHSLFSACSSLEVLSFTMSKIDHDHSSRISSHRLRSLNIAFNDREIAARTLSQFTFPFLTNLSLKGPAYDSPVTSSVEMLASTKDMIRRCAHHLQVLELTSILETVQEATEVLDLTPALDCLIIDTCWVYRKSPTRSILQQLVLDPPRALRLSDPSQMGIQFDAQSIMRIYYH</sequence>
<organism evidence="2 3">
    <name type="scientific">Marasmiellus scandens</name>
    <dbReference type="NCBI Taxonomy" id="2682957"/>
    <lineage>
        <taxon>Eukaryota</taxon>
        <taxon>Fungi</taxon>
        <taxon>Dikarya</taxon>
        <taxon>Basidiomycota</taxon>
        <taxon>Agaricomycotina</taxon>
        <taxon>Agaricomycetes</taxon>
        <taxon>Agaricomycetidae</taxon>
        <taxon>Agaricales</taxon>
        <taxon>Marasmiineae</taxon>
        <taxon>Omphalotaceae</taxon>
        <taxon>Marasmiellus</taxon>
    </lineage>
</organism>
<dbReference type="SUPFAM" id="SSF52047">
    <property type="entry name" value="RNI-like"/>
    <property type="match status" value="1"/>
</dbReference>